<feature type="coiled-coil region" evidence="1">
    <location>
        <begin position="234"/>
        <end position="265"/>
    </location>
</feature>
<dbReference type="KEGG" id="gog:C1280_18065"/>
<dbReference type="RefSeq" id="WP_010036740.1">
    <property type="nucleotide sequence ID" value="NZ_CP025958.1"/>
</dbReference>
<keyword evidence="1" id="KW-0175">Coiled coil</keyword>
<keyword evidence="3" id="KW-1185">Reference proteome</keyword>
<sequence length="360" mass="37176">MGGDSTLDDVIKSLGDLVDVSKVSQTVAAASQAALSFAIEDLHKSIIALPGEIALEHEHATTAREQNGVVSAFDRPQSVIVVGPKPLQVSIVGGLPGQGGLPGPPKPTTPKEEEPGFLRRLWNNSRFGKASANATKGVGEFLGGKGPTGLGGLTGGAAGLARLAGPIGAIVAVGDALNQFKKAVIQATDEQIAAARKLAEVSGPMAAVLAQRDIQEMLRDRRQGNAQAGSTGVLAKSEQRRKDASEGLENVLANTKNEILALLNDLLVPPLRIISAATEAIANSPVLKTAGVMGLLLDRQKKKSEEESKKAASTGIAADAERIEREAARIDAELGRMAATARIAASRSGHVYPSGGRPLS</sequence>
<reference evidence="2 3" key="1">
    <citation type="submission" date="2018-01" db="EMBL/GenBank/DDBJ databases">
        <title>G. obscuriglobus.</title>
        <authorList>
            <person name="Franke J."/>
            <person name="Blomberg W."/>
            <person name="Selmecki A."/>
        </authorList>
    </citation>
    <scope>NUCLEOTIDE SEQUENCE [LARGE SCALE GENOMIC DNA]</scope>
    <source>
        <strain evidence="2 3">DSM 5831</strain>
    </source>
</reference>
<proteinExistence type="predicted"/>
<organism evidence="2 3">
    <name type="scientific">Gemmata obscuriglobus</name>
    <dbReference type="NCBI Taxonomy" id="114"/>
    <lineage>
        <taxon>Bacteria</taxon>
        <taxon>Pseudomonadati</taxon>
        <taxon>Planctomycetota</taxon>
        <taxon>Planctomycetia</taxon>
        <taxon>Gemmatales</taxon>
        <taxon>Gemmataceae</taxon>
        <taxon>Gemmata</taxon>
    </lineage>
</organism>
<dbReference type="EMBL" id="CP025958">
    <property type="protein sequence ID" value="AWM38706.1"/>
    <property type="molecule type" value="Genomic_DNA"/>
</dbReference>
<gene>
    <name evidence="2" type="ORF">C1280_18065</name>
</gene>
<accession>A0A2Z3H559</accession>
<evidence type="ECO:0000313" key="2">
    <source>
        <dbReference type="EMBL" id="AWM38706.1"/>
    </source>
</evidence>
<protein>
    <submittedName>
        <fullName evidence="2">Uncharacterized protein</fullName>
    </submittedName>
</protein>
<evidence type="ECO:0000256" key="1">
    <source>
        <dbReference type="SAM" id="Coils"/>
    </source>
</evidence>
<evidence type="ECO:0000313" key="3">
    <source>
        <dbReference type="Proteomes" id="UP000245802"/>
    </source>
</evidence>
<dbReference type="AlphaFoldDB" id="A0A2Z3H559"/>
<name>A0A2Z3H559_9BACT</name>
<dbReference type="Proteomes" id="UP000245802">
    <property type="component" value="Chromosome"/>
</dbReference>